<proteinExistence type="predicted"/>
<evidence type="ECO:0000313" key="2">
    <source>
        <dbReference type="Proteomes" id="UP000015102"/>
    </source>
</evidence>
<evidence type="ECO:0000313" key="1">
    <source>
        <dbReference type="EnsemblMetazoa" id="MESCA008686-PA"/>
    </source>
</evidence>
<dbReference type="SUPFAM" id="SSF50630">
    <property type="entry name" value="Acid proteases"/>
    <property type="match status" value="1"/>
</dbReference>
<dbReference type="InterPro" id="IPR021109">
    <property type="entry name" value="Peptidase_aspartic_dom_sf"/>
</dbReference>
<dbReference type="AlphaFoldDB" id="T1GXX3"/>
<dbReference type="HOGENOM" id="CLU_761385_0_0_1"/>
<dbReference type="EnsemblMetazoa" id="MESCA008686-RA">
    <property type="protein sequence ID" value="MESCA008686-PA"/>
    <property type="gene ID" value="MESCA008686"/>
</dbReference>
<keyword evidence="2" id="KW-1185">Reference proteome</keyword>
<reference evidence="2" key="1">
    <citation type="submission" date="2013-02" db="EMBL/GenBank/DDBJ databases">
        <authorList>
            <person name="Hughes D."/>
        </authorList>
    </citation>
    <scope>NUCLEOTIDE SEQUENCE</scope>
    <source>
        <strain>Durham</strain>
        <strain evidence="2">NC isolate 2 -- Noor lab</strain>
    </source>
</reference>
<name>T1GXX3_MEGSC</name>
<dbReference type="STRING" id="36166.T1GXX3"/>
<dbReference type="Proteomes" id="UP000015102">
    <property type="component" value="Unassembled WGS sequence"/>
</dbReference>
<dbReference type="CDD" id="cd00303">
    <property type="entry name" value="retropepsin_like"/>
    <property type="match status" value="1"/>
</dbReference>
<sequence>MQCMRYENEVDKRFKGSSKISEIDDRFPSASSNTPCVAPNDQFSSVDEIKYPKERPKIQCSNCHEPREWESPNTQLSLHLNSNLTDVSPIHVLQRPLESKSVVPSVPKLSNPPSLHERKVRYEQRRKEIFANVDSIAKVDLPKNSVVGVRQRFRLWRTVSKNIAETLLDKPSDMRKYALVKINGKSIEGLLDSGASITCLGRGSHNFLESLGLSITLRKSKVKTANGTSAEIIGSFKAEVSFKGFTRELLIFVAPNLTQNLYLGVDFWNSFKLWPSEISENLEKSHKRYEKCYNLRSRPVKFHQGQEVFKRNVILSDKNKHINAKLCPKFMKCKVRNVLAENRYELETEKGKFLGIYHAQDIRA</sequence>
<dbReference type="Gene3D" id="2.40.70.10">
    <property type="entry name" value="Acid Proteases"/>
    <property type="match status" value="1"/>
</dbReference>
<dbReference type="Pfam" id="PF13975">
    <property type="entry name" value="gag-asp_proteas"/>
    <property type="match status" value="1"/>
</dbReference>
<organism evidence="1 2">
    <name type="scientific">Megaselia scalaris</name>
    <name type="common">Humpbacked fly</name>
    <name type="synonym">Phora scalaris</name>
    <dbReference type="NCBI Taxonomy" id="36166"/>
    <lineage>
        <taxon>Eukaryota</taxon>
        <taxon>Metazoa</taxon>
        <taxon>Ecdysozoa</taxon>
        <taxon>Arthropoda</taxon>
        <taxon>Hexapoda</taxon>
        <taxon>Insecta</taxon>
        <taxon>Pterygota</taxon>
        <taxon>Neoptera</taxon>
        <taxon>Endopterygota</taxon>
        <taxon>Diptera</taxon>
        <taxon>Brachycera</taxon>
        <taxon>Muscomorpha</taxon>
        <taxon>Platypezoidea</taxon>
        <taxon>Phoridae</taxon>
        <taxon>Megaseliini</taxon>
        <taxon>Megaselia</taxon>
    </lineage>
</organism>
<accession>T1GXX3</accession>
<dbReference type="EMBL" id="CAQQ02387652">
    <property type="status" value="NOT_ANNOTATED_CDS"/>
    <property type="molecule type" value="Genomic_DNA"/>
</dbReference>
<reference evidence="1" key="2">
    <citation type="submission" date="2015-06" db="UniProtKB">
        <authorList>
            <consortium name="EnsemblMetazoa"/>
        </authorList>
    </citation>
    <scope>IDENTIFICATION</scope>
</reference>
<evidence type="ECO:0008006" key="3">
    <source>
        <dbReference type="Google" id="ProtNLM"/>
    </source>
</evidence>
<protein>
    <recommendedName>
        <fullName evidence="3">Peptidase A2 domain-containing protein</fullName>
    </recommendedName>
</protein>